<reference evidence="1 2" key="1">
    <citation type="journal article" date="2014" name="Am. J. Bot.">
        <title>Genome assembly and annotation for red clover (Trifolium pratense; Fabaceae).</title>
        <authorList>
            <person name="Istvanek J."/>
            <person name="Jaros M."/>
            <person name="Krenek A."/>
            <person name="Repkova J."/>
        </authorList>
    </citation>
    <scope>NUCLEOTIDE SEQUENCE [LARGE SCALE GENOMIC DNA]</scope>
    <source>
        <strain evidence="2">cv. Tatra</strain>
        <tissue evidence="1">Young leaves</tissue>
    </source>
</reference>
<gene>
    <name evidence="1" type="ORF">L195_g029180</name>
</gene>
<evidence type="ECO:0000313" key="2">
    <source>
        <dbReference type="Proteomes" id="UP000236291"/>
    </source>
</evidence>
<dbReference type="PANTHER" id="PTHR37079">
    <property type="entry name" value="SERINE/THREONINE-PROTEIN KINASE ATM"/>
    <property type="match status" value="1"/>
</dbReference>
<proteinExistence type="predicted"/>
<dbReference type="AlphaFoldDB" id="A0A2K3L418"/>
<dbReference type="PANTHER" id="PTHR37079:SF4">
    <property type="entry name" value="SERINE_THREONINE-PROTEIN KINASE ATM"/>
    <property type="match status" value="1"/>
</dbReference>
<dbReference type="Proteomes" id="UP000236291">
    <property type="component" value="Unassembled WGS sequence"/>
</dbReference>
<dbReference type="EMBL" id="ASHM01025796">
    <property type="protein sequence ID" value="PNX73281.1"/>
    <property type="molecule type" value="Genomic_DNA"/>
</dbReference>
<keyword evidence="1" id="KW-0808">Transferase</keyword>
<dbReference type="GO" id="GO:0006974">
    <property type="term" value="P:DNA damage response"/>
    <property type="evidence" value="ECO:0007669"/>
    <property type="project" value="InterPro"/>
</dbReference>
<evidence type="ECO:0000313" key="1">
    <source>
        <dbReference type="EMBL" id="PNX73281.1"/>
    </source>
</evidence>
<sequence length="130" mass="14754">MSWLDMDWFSILQRTQLHMNLLEPFIPFRRVLLQTLSCRDSMLQHLLQSATTLRKGARFSQAAGALHEFKSLCVGTEGQCLSLYWLGRAFTNTLSYSSKLSFCTTSCYNSLFVASPCHKVTPYMGTISRG</sequence>
<dbReference type="GO" id="GO:0004674">
    <property type="term" value="F:protein serine/threonine kinase activity"/>
    <property type="evidence" value="ECO:0007669"/>
    <property type="project" value="InterPro"/>
</dbReference>
<accession>A0A2K3L418</accession>
<name>A0A2K3L418_TRIPR</name>
<organism evidence="1 2">
    <name type="scientific">Trifolium pratense</name>
    <name type="common">Red clover</name>
    <dbReference type="NCBI Taxonomy" id="57577"/>
    <lineage>
        <taxon>Eukaryota</taxon>
        <taxon>Viridiplantae</taxon>
        <taxon>Streptophyta</taxon>
        <taxon>Embryophyta</taxon>
        <taxon>Tracheophyta</taxon>
        <taxon>Spermatophyta</taxon>
        <taxon>Magnoliopsida</taxon>
        <taxon>eudicotyledons</taxon>
        <taxon>Gunneridae</taxon>
        <taxon>Pentapetalae</taxon>
        <taxon>rosids</taxon>
        <taxon>fabids</taxon>
        <taxon>Fabales</taxon>
        <taxon>Fabaceae</taxon>
        <taxon>Papilionoideae</taxon>
        <taxon>50 kb inversion clade</taxon>
        <taxon>NPAAA clade</taxon>
        <taxon>Hologalegina</taxon>
        <taxon>IRL clade</taxon>
        <taxon>Trifolieae</taxon>
        <taxon>Trifolium</taxon>
    </lineage>
</organism>
<comment type="caution">
    <text evidence="1">The sequence shown here is derived from an EMBL/GenBank/DDBJ whole genome shotgun (WGS) entry which is preliminary data.</text>
</comment>
<protein>
    <submittedName>
        <fullName evidence="1">Serine/threonine-protein kinase ATM-like protein</fullName>
    </submittedName>
</protein>
<keyword evidence="1" id="KW-0418">Kinase</keyword>
<dbReference type="STRING" id="57577.A0A2K3L418"/>
<dbReference type="InterPro" id="IPR038980">
    <property type="entry name" value="ATM_plant"/>
</dbReference>
<reference evidence="1 2" key="2">
    <citation type="journal article" date="2017" name="Front. Plant Sci.">
        <title>Gene Classification and Mining of Molecular Markers Useful in Red Clover (Trifolium pratense) Breeding.</title>
        <authorList>
            <person name="Istvanek J."/>
            <person name="Dluhosova J."/>
            <person name="Dluhos P."/>
            <person name="Patkova L."/>
            <person name="Nedelnik J."/>
            <person name="Repkova J."/>
        </authorList>
    </citation>
    <scope>NUCLEOTIDE SEQUENCE [LARGE SCALE GENOMIC DNA]</scope>
    <source>
        <strain evidence="2">cv. Tatra</strain>
        <tissue evidence="1">Young leaves</tissue>
    </source>
</reference>